<organism evidence="3 4">
    <name type="scientific">Acidiphilium cryptum (strain JF-5)</name>
    <dbReference type="NCBI Taxonomy" id="349163"/>
    <lineage>
        <taxon>Bacteria</taxon>
        <taxon>Pseudomonadati</taxon>
        <taxon>Pseudomonadota</taxon>
        <taxon>Alphaproteobacteria</taxon>
        <taxon>Acetobacterales</taxon>
        <taxon>Acidocellaceae</taxon>
        <taxon>Acidiphilium</taxon>
    </lineage>
</organism>
<feature type="domain" description="Hydantoinase A/oxoprolinase" evidence="2">
    <location>
        <begin position="35"/>
        <end position="71"/>
    </location>
</feature>
<proteinExistence type="predicted"/>
<dbReference type="EMBL" id="CP000697">
    <property type="protein sequence ID" value="ABQ31247.1"/>
    <property type="molecule type" value="Genomic_DNA"/>
</dbReference>
<dbReference type="STRING" id="349163.Acry_2047"/>
<evidence type="ECO:0000313" key="4">
    <source>
        <dbReference type="Proteomes" id="UP000000245"/>
    </source>
</evidence>
<dbReference type="HOGENOM" id="CLU_2353449_0_0_5"/>
<gene>
    <name evidence="3" type="ordered locus">Acry_2047</name>
</gene>
<reference evidence="3 4" key="1">
    <citation type="submission" date="2007-05" db="EMBL/GenBank/DDBJ databases">
        <title>Complete sequence of chromosome of Acidiphilium cryptum JF-5.</title>
        <authorList>
            <consortium name="US DOE Joint Genome Institute"/>
            <person name="Copeland A."/>
            <person name="Lucas S."/>
            <person name="Lapidus A."/>
            <person name="Barry K."/>
            <person name="Detter J.C."/>
            <person name="Glavina del Rio T."/>
            <person name="Hammon N."/>
            <person name="Israni S."/>
            <person name="Dalin E."/>
            <person name="Tice H."/>
            <person name="Pitluck S."/>
            <person name="Sims D."/>
            <person name="Brettin T."/>
            <person name="Bruce D."/>
            <person name="Han C."/>
            <person name="Schmutz J."/>
            <person name="Larimer F."/>
            <person name="Land M."/>
            <person name="Hauser L."/>
            <person name="Kyrpides N."/>
            <person name="Kim E."/>
            <person name="Magnuson T."/>
            <person name="Richardson P."/>
        </authorList>
    </citation>
    <scope>NUCLEOTIDE SEQUENCE [LARGE SCALE GENOMIC DNA]</scope>
    <source>
        <strain evidence="3 4">JF-5</strain>
    </source>
</reference>
<name>A5G065_ACICJ</name>
<dbReference type="Proteomes" id="UP000000245">
    <property type="component" value="Chromosome"/>
</dbReference>
<protein>
    <recommendedName>
        <fullName evidence="2">Hydantoinase A/oxoprolinase domain-containing protein</fullName>
    </recommendedName>
</protein>
<dbReference type="InterPro" id="IPR002821">
    <property type="entry name" value="Hydantoinase_A"/>
</dbReference>
<evidence type="ECO:0000256" key="1">
    <source>
        <dbReference type="SAM" id="MobiDB-lite"/>
    </source>
</evidence>
<evidence type="ECO:0000259" key="2">
    <source>
        <dbReference type="Pfam" id="PF01968"/>
    </source>
</evidence>
<sequence length="96" mass="10317">MRARRTHDGQARATSRGGFMGGPWQFWIDRGGTFTGIVGYDMGGTSTDVALCDGAYARSSETEIAGVGLRCRCSRPGRTRGRRRDRIETPGGGYGA</sequence>
<evidence type="ECO:0000313" key="3">
    <source>
        <dbReference type="EMBL" id="ABQ31247.1"/>
    </source>
</evidence>
<keyword evidence="4" id="KW-1185">Reference proteome</keyword>
<dbReference type="KEGG" id="acr:Acry_2047"/>
<feature type="region of interest" description="Disordered" evidence="1">
    <location>
        <begin position="77"/>
        <end position="96"/>
    </location>
</feature>
<dbReference type="AlphaFoldDB" id="A5G065"/>
<dbReference type="GO" id="GO:0016787">
    <property type="term" value="F:hydrolase activity"/>
    <property type="evidence" value="ECO:0007669"/>
    <property type="project" value="InterPro"/>
</dbReference>
<accession>A5G065</accession>
<dbReference type="Pfam" id="PF01968">
    <property type="entry name" value="Hydantoinase_A"/>
    <property type="match status" value="1"/>
</dbReference>